<protein>
    <submittedName>
        <fullName evidence="1">Uncharacterized protein</fullName>
    </submittedName>
</protein>
<comment type="caution">
    <text evidence="1">The sequence shown here is derived from an EMBL/GenBank/DDBJ whole genome shotgun (WGS) entry which is preliminary data.</text>
</comment>
<accession>A0AAX2KL10</accession>
<proteinExistence type="predicted"/>
<sequence length="71" mass="7597">MSIFSSVGRTLTTALSFNTKSFTSNLISDILDKAISGGGVSGNYSSDIAYGKKYCCCRYAYPLRPGVAVDR</sequence>
<dbReference type="AlphaFoldDB" id="A0AAX2KL10"/>
<name>A0AAX2KL10_ECOLX</name>
<evidence type="ECO:0000313" key="1">
    <source>
        <dbReference type="EMBL" id="STO18177.1"/>
    </source>
</evidence>
<evidence type="ECO:0000313" key="2">
    <source>
        <dbReference type="Proteomes" id="UP000254718"/>
    </source>
</evidence>
<dbReference type="EMBL" id="UGFE01000007">
    <property type="protein sequence ID" value="STO18177.1"/>
    <property type="molecule type" value="Genomic_DNA"/>
</dbReference>
<reference evidence="1 2" key="1">
    <citation type="submission" date="2018-06" db="EMBL/GenBank/DDBJ databases">
        <authorList>
            <consortium name="Pathogen Informatics"/>
            <person name="Doyle S."/>
        </authorList>
    </citation>
    <scope>NUCLEOTIDE SEQUENCE [LARGE SCALE GENOMIC DNA]</scope>
    <source>
        <strain evidence="1 2">NCTC8333</strain>
    </source>
</reference>
<dbReference type="Proteomes" id="UP000254718">
    <property type="component" value="Unassembled WGS sequence"/>
</dbReference>
<gene>
    <name evidence="1" type="ORF">NCTC8333_06436</name>
</gene>
<organism evidence="1 2">
    <name type="scientific">Escherichia coli</name>
    <dbReference type="NCBI Taxonomy" id="562"/>
    <lineage>
        <taxon>Bacteria</taxon>
        <taxon>Pseudomonadati</taxon>
        <taxon>Pseudomonadota</taxon>
        <taxon>Gammaproteobacteria</taxon>
        <taxon>Enterobacterales</taxon>
        <taxon>Enterobacteriaceae</taxon>
        <taxon>Escherichia</taxon>
    </lineage>
</organism>